<dbReference type="GO" id="GO:0043886">
    <property type="term" value="F:structural constituent of carboxysome shell"/>
    <property type="evidence" value="ECO:0007669"/>
    <property type="project" value="UniProtKB-ARBA"/>
</dbReference>
<keyword evidence="3" id="KW-0012">Acyltransferase</keyword>
<comment type="caution">
    <text evidence="5">The sequence shown here is derived from an EMBL/GenBank/DDBJ whole genome shotgun (WGS) entry which is preliminary data.</text>
</comment>
<dbReference type="GO" id="GO:0031470">
    <property type="term" value="C:carboxysome"/>
    <property type="evidence" value="ECO:0007669"/>
    <property type="project" value="UniProtKB-ARBA"/>
</dbReference>
<dbReference type="GO" id="GO:0016746">
    <property type="term" value="F:acyltransferase activity"/>
    <property type="evidence" value="ECO:0007669"/>
    <property type="project" value="UniProtKB-KW"/>
</dbReference>
<dbReference type="AlphaFoldDB" id="A0A928VPC4"/>
<dbReference type="Gene3D" id="2.160.10.10">
    <property type="entry name" value="Hexapeptide repeat proteins"/>
    <property type="match status" value="1"/>
</dbReference>
<dbReference type="InterPro" id="IPR001451">
    <property type="entry name" value="Hexapep"/>
</dbReference>
<proteinExistence type="inferred from homology"/>
<evidence type="ECO:0000256" key="3">
    <source>
        <dbReference type="ARBA" id="ARBA00023315"/>
    </source>
</evidence>
<dbReference type="PANTHER" id="PTHR42811">
    <property type="entry name" value="SERINE ACETYLTRANSFERASE"/>
    <property type="match status" value="1"/>
</dbReference>
<evidence type="ECO:0000313" key="6">
    <source>
        <dbReference type="Proteomes" id="UP000625316"/>
    </source>
</evidence>
<dbReference type="Proteomes" id="UP000625316">
    <property type="component" value="Unassembled WGS sequence"/>
</dbReference>
<dbReference type="RefSeq" id="WP_264325240.1">
    <property type="nucleotide sequence ID" value="NZ_JADEXQ010000035.1"/>
</dbReference>
<dbReference type="InterPro" id="IPR011004">
    <property type="entry name" value="Trimer_LpxA-like_sf"/>
</dbReference>
<organism evidence="5 6">
    <name type="scientific">Romeriopsis navalis LEGE 11480</name>
    <dbReference type="NCBI Taxonomy" id="2777977"/>
    <lineage>
        <taxon>Bacteria</taxon>
        <taxon>Bacillati</taxon>
        <taxon>Cyanobacteriota</taxon>
        <taxon>Cyanophyceae</taxon>
        <taxon>Leptolyngbyales</taxon>
        <taxon>Leptolyngbyaceae</taxon>
        <taxon>Romeriopsis</taxon>
        <taxon>Romeriopsis navalis</taxon>
    </lineage>
</organism>
<evidence type="ECO:0000256" key="4">
    <source>
        <dbReference type="SAM" id="MobiDB-lite"/>
    </source>
</evidence>
<protein>
    <submittedName>
        <fullName evidence="5">Serine acetyltransferase</fullName>
    </submittedName>
</protein>
<sequence length="247" mass="27378">MLHSSVPPQRVTLKSSLRAFRQACADLRADIDRYVYMDHCHWLVAFLGRQGIWVMTQYRVSRWVHFYFHIPVLRPLLKLLCGIWQKVIEIVTGVELPNRAEIGGGLFMPHANGIIIHIDAKLGRNCNLSQQVTIGVGGREDRGTPQIGDRVFFGPGAKIFGPITIGHDVAIGANAVVLRDLPHQAVAVGIPAKVISYDGSQDFILYRGCAMNSPDASRRPRVEPDAAPMSESDPDYIAEFNANNPRS</sequence>
<reference evidence="5" key="1">
    <citation type="submission" date="2020-10" db="EMBL/GenBank/DDBJ databases">
        <authorList>
            <person name="Castelo-Branco R."/>
            <person name="Eusebio N."/>
            <person name="Adriana R."/>
            <person name="Vieira A."/>
            <person name="Brugerolle De Fraissinette N."/>
            <person name="Rezende De Castro R."/>
            <person name="Schneider M.P."/>
            <person name="Vasconcelos V."/>
            <person name="Leao P.N."/>
        </authorList>
    </citation>
    <scope>NUCLEOTIDE SEQUENCE</scope>
    <source>
        <strain evidence="5">LEGE 11480</strain>
    </source>
</reference>
<evidence type="ECO:0000313" key="5">
    <source>
        <dbReference type="EMBL" id="MBE9030416.1"/>
    </source>
</evidence>
<dbReference type="SUPFAM" id="SSF51161">
    <property type="entry name" value="Trimeric LpxA-like enzymes"/>
    <property type="match status" value="1"/>
</dbReference>
<dbReference type="Pfam" id="PF00132">
    <property type="entry name" value="Hexapep"/>
    <property type="match status" value="1"/>
</dbReference>
<dbReference type="CDD" id="cd03354">
    <property type="entry name" value="LbH_SAT"/>
    <property type="match status" value="1"/>
</dbReference>
<dbReference type="EMBL" id="JADEXQ010000035">
    <property type="protein sequence ID" value="MBE9030416.1"/>
    <property type="molecule type" value="Genomic_DNA"/>
</dbReference>
<name>A0A928VPC4_9CYAN</name>
<gene>
    <name evidence="5" type="ORF">IQ266_11800</name>
</gene>
<evidence type="ECO:0000256" key="2">
    <source>
        <dbReference type="ARBA" id="ARBA00022679"/>
    </source>
</evidence>
<accession>A0A928VPC4</accession>
<evidence type="ECO:0000256" key="1">
    <source>
        <dbReference type="ARBA" id="ARBA00007274"/>
    </source>
</evidence>
<comment type="similarity">
    <text evidence="1">Belongs to the transferase hexapeptide repeat family.</text>
</comment>
<feature type="region of interest" description="Disordered" evidence="4">
    <location>
        <begin position="214"/>
        <end position="247"/>
    </location>
</feature>
<dbReference type="InterPro" id="IPR045304">
    <property type="entry name" value="LbH_SAT"/>
</dbReference>
<keyword evidence="2" id="KW-0808">Transferase</keyword>
<keyword evidence="6" id="KW-1185">Reference proteome</keyword>